<dbReference type="RefSeq" id="WP_205187521.1">
    <property type="nucleotide sequence ID" value="NZ_JAFBFC010000004.1"/>
</dbReference>
<feature type="transmembrane region" description="Helical" evidence="1">
    <location>
        <begin position="103"/>
        <end position="129"/>
    </location>
</feature>
<organism evidence="2 3">
    <name type="scientific">Priestia iocasae</name>
    <dbReference type="NCBI Taxonomy" id="2291674"/>
    <lineage>
        <taxon>Bacteria</taxon>
        <taxon>Bacillati</taxon>
        <taxon>Bacillota</taxon>
        <taxon>Bacilli</taxon>
        <taxon>Bacillales</taxon>
        <taxon>Bacillaceae</taxon>
        <taxon>Priestia</taxon>
    </lineage>
</organism>
<evidence type="ECO:0000313" key="3">
    <source>
        <dbReference type="Proteomes" id="UP000809829"/>
    </source>
</evidence>
<keyword evidence="1" id="KW-1133">Transmembrane helix</keyword>
<keyword evidence="3" id="KW-1185">Reference proteome</keyword>
<dbReference type="InterPro" id="IPR006938">
    <property type="entry name" value="DUF624"/>
</dbReference>
<name>A0ABS2QVP0_9BACI</name>
<feature type="transmembrane region" description="Helical" evidence="1">
    <location>
        <begin position="141"/>
        <end position="164"/>
    </location>
</feature>
<proteinExistence type="predicted"/>
<keyword evidence="1" id="KW-0812">Transmembrane</keyword>
<dbReference type="Proteomes" id="UP000809829">
    <property type="component" value="Unassembled WGS sequence"/>
</dbReference>
<keyword evidence="1" id="KW-0472">Membrane</keyword>
<gene>
    <name evidence="2" type="ORF">JOC83_002403</name>
</gene>
<feature type="transmembrane region" description="Helical" evidence="1">
    <location>
        <begin position="72"/>
        <end position="91"/>
    </location>
</feature>
<dbReference type="Pfam" id="PF04854">
    <property type="entry name" value="DUF624"/>
    <property type="match status" value="1"/>
</dbReference>
<evidence type="ECO:0000256" key="1">
    <source>
        <dbReference type="SAM" id="Phobius"/>
    </source>
</evidence>
<comment type="caution">
    <text evidence="2">The sequence shown here is derived from an EMBL/GenBank/DDBJ whole genome shotgun (WGS) entry which is preliminary data.</text>
</comment>
<protein>
    <submittedName>
        <fullName evidence="2">Membrane protein YesL</fullName>
    </submittedName>
</protein>
<sequence>MTILNSKLYKILESFSNLLFLNLLWLFFSLPIITLFPSTMAMFYVIKNKIHDKNDFSLKQFFISFKKYCKQYFLIGLIWNTALLIGSFNIYLSMTKILPYSSFFLFISLLFYFFFISISVYLFPILVTYNYRITNSLKNALFMMISFFPSTIFIVFILFLTIIILYYSPITFIIIFSLSSYIIYQIFHKKIHSVAHLIKAR</sequence>
<evidence type="ECO:0000313" key="2">
    <source>
        <dbReference type="EMBL" id="MBM7703554.1"/>
    </source>
</evidence>
<accession>A0ABS2QVP0</accession>
<reference evidence="2 3" key="1">
    <citation type="submission" date="2021-01" db="EMBL/GenBank/DDBJ databases">
        <title>Genomic Encyclopedia of Type Strains, Phase IV (KMG-IV): sequencing the most valuable type-strain genomes for metagenomic binning, comparative biology and taxonomic classification.</title>
        <authorList>
            <person name="Goeker M."/>
        </authorList>
    </citation>
    <scope>NUCLEOTIDE SEQUENCE [LARGE SCALE GENOMIC DNA]</scope>
    <source>
        <strain evidence="2 3">DSM 104297</strain>
    </source>
</reference>
<feature type="transmembrane region" description="Helical" evidence="1">
    <location>
        <begin position="20"/>
        <end position="46"/>
    </location>
</feature>
<dbReference type="EMBL" id="JAFBFC010000004">
    <property type="protein sequence ID" value="MBM7703554.1"/>
    <property type="molecule type" value="Genomic_DNA"/>
</dbReference>
<feature type="transmembrane region" description="Helical" evidence="1">
    <location>
        <begin position="170"/>
        <end position="187"/>
    </location>
</feature>